<dbReference type="PANTHER" id="PTHR37691:SF1">
    <property type="entry name" value="BLR3518 PROTEIN"/>
    <property type="match status" value="1"/>
</dbReference>
<evidence type="ECO:0000313" key="1">
    <source>
        <dbReference type="EMBL" id="PLC45005.1"/>
    </source>
</evidence>
<proteinExistence type="predicted"/>
<accession>A0AB36X7H7</accession>
<name>A0AB36X7H7_LACPA</name>
<organism evidence="1 2">
    <name type="scientific">Lacticaseibacillus paracasei</name>
    <name type="common">Lactobacillus paracasei</name>
    <dbReference type="NCBI Taxonomy" id="1597"/>
    <lineage>
        <taxon>Bacteria</taxon>
        <taxon>Bacillati</taxon>
        <taxon>Bacillota</taxon>
        <taxon>Bacilli</taxon>
        <taxon>Lactobacillales</taxon>
        <taxon>Lactobacillaceae</taxon>
        <taxon>Lacticaseibacillus</taxon>
    </lineage>
</organism>
<dbReference type="SUPFAM" id="SSF75169">
    <property type="entry name" value="DsrEFH-like"/>
    <property type="match status" value="1"/>
</dbReference>
<dbReference type="PANTHER" id="PTHR37691">
    <property type="entry name" value="BLR3518 PROTEIN"/>
    <property type="match status" value="1"/>
</dbReference>
<comment type="caution">
    <text evidence="1">The sequence shown here is derived from an EMBL/GenBank/DDBJ whole genome shotgun (WGS) entry which is preliminary data.</text>
</comment>
<dbReference type="Gene3D" id="3.40.1260.10">
    <property type="entry name" value="DsrEFH-like"/>
    <property type="match status" value="1"/>
</dbReference>
<dbReference type="KEGG" id="lcs:LCBD_0145"/>
<evidence type="ECO:0000313" key="2">
    <source>
        <dbReference type="Proteomes" id="UP000234512"/>
    </source>
</evidence>
<sequence length="145" mass="16010">MTLKTIFHLDTTERWPHLASNLDNYLAAEPDADIEVLVNGDGITVFFDQKVAAFIAAHPQVHFFACHNSLQQRHLDETKLPAGVPVVPVGVVKLAQAEAAGYGYIKPTNCQIKCNFLPKKTSDGVFQTKTLRGRLFKSLTNFAIS</sequence>
<protein>
    <submittedName>
        <fullName evidence="1">Sulfur reduction protein DsrE</fullName>
    </submittedName>
</protein>
<dbReference type="InterPro" id="IPR027396">
    <property type="entry name" value="DsrEFH-like"/>
</dbReference>
<reference evidence="1 2" key="1">
    <citation type="journal article" date="2018" name="Genome Announc.">
        <title>Draft Genome Sequence of Lactobacillus paracasei DUP 13076, Which Exhibits Potent Antipathogenic Effects against Salmonella enterica Serovars Enteritidis, Typhimurium, and Heidelberg.</title>
        <authorList>
            <person name="Muyyarikkandy M.S."/>
            <person name="Alqahtani F.H."/>
            <person name="Mandoiu I."/>
            <person name="Amalaradjou M.A."/>
        </authorList>
    </citation>
    <scope>NUCLEOTIDE SEQUENCE [LARGE SCALE GENOMIC DNA]</scope>
    <source>
        <strain evidence="1 2">DUP 13076</strain>
    </source>
</reference>
<gene>
    <name evidence="1" type="ORF">C0Q90_15205</name>
</gene>
<dbReference type="Proteomes" id="UP000234512">
    <property type="component" value="Unassembled WGS sequence"/>
</dbReference>
<dbReference type="EMBL" id="PKQJ01000032">
    <property type="protein sequence ID" value="PLC45005.1"/>
    <property type="molecule type" value="Genomic_DNA"/>
</dbReference>
<dbReference type="AlphaFoldDB" id="A0AB36X7H7"/>